<gene>
    <name evidence="1" type="ORF">NP493_2077g00004</name>
</gene>
<accession>A0AAD9JLM7</accession>
<reference evidence="1" key="1">
    <citation type="journal article" date="2023" name="Mol. Biol. Evol.">
        <title>Third-Generation Sequencing Reveals the Adaptive Role of the Epigenome in Three Deep-Sea Polychaetes.</title>
        <authorList>
            <person name="Perez M."/>
            <person name="Aroh O."/>
            <person name="Sun Y."/>
            <person name="Lan Y."/>
            <person name="Juniper S.K."/>
            <person name="Young C.R."/>
            <person name="Angers B."/>
            <person name="Qian P.Y."/>
        </authorList>
    </citation>
    <scope>NUCLEOTIDE SEQUENCE</scope>
    <source>
        <strain evidence="1">R07B-5</strain>
    </source>
</reference>
<keyword evidence="2" id="KW-1185">Reference proteome</keyword>
<name>A0AAD9JLM7_RIDPI</name>
<dbReference type="Proteomes" id="UP001209878">
    <property type="component" value="Unassembled WGS sequence"/>
</dbReference>
<proteinExistence type="predicted"/>
<organism evidence="1 2">
    <name type="scientific">Ridgeia piscesae</name>
    <name type="common">Tubeworm</name>
    <dbReference type="NCBI Taxonomy" id="27915"/>
    <lineage>
        <taxon>Eukaryota</taxon>
        <taxon>Metazoa</taxon>
        <taxon>Spiralia</taxon>
        <taxon>Lophotrochozoa</taxon>
        <taxon>Annelida</taxon>
        <taxon>Polychaeta</taxon>
        <taxon>Sedentaria</taxon>
        <taxon>Canalipalpata</taxon>
        <taxon>Sabellida</taxon>
        <taxon>Siboglinidae</taxon>
        <taxon>Ridgeia</taxon>
    </lineage>
</organism>
<comment type="caution">
    <text evidence="1">The sequence shown here is derived from an EMBL/GenBank/DDBJ whole genome shotgun (WGS) entry which is preliminary data.</text>
</comment>
<dbReference type="EMBL" id="JAODUO010002077">
    <property type="protein sequence ID" value="KAK2155386.1"/>
    <property type="molecule type" value="Genomic_DNA"/>
</dbReference>
<evidence type="ECO:0000313" key="2">
    <source>
        <dbReference type="Proteomes" id="UP001209878"/>
    </source>
</evidence>
<protein>
    <submittedName>
        <fullName evidence="1">Uncharacterized protein</fullName>
    </submittedName>
</protein>
<dbReference type="AlphaFoldDB" id="A0AAD9JLM7"/>
<sequence length="106" mass="12424">MTMSRMLTGTQVRNYSQVRRMYRILVTLITDDDICRLPSSVPYDKYCPYNKKCCMTMILIMGLPNSSTVAGCRVDYDNMKYVRSSRVRMTRQSCSTEEIFVQMFLD</sequence>
<evidence type="ECO:0000313" key="1">
    <source>
        <dbReference type="EMBL" id="KAK2155386.1"/>
    </source>
</evidence>